<dbReference type="RefSeq" id="WP_261405075.1">
    <property type="nucleotide sequence ID" value="NZ_CP081869.1"/>
</dbReference>
<organism evidence="2 3">
    <name type="scientific">Chenggangzhangella methanolivorans</name>
    <dbReference type="NCBI Taxonomy" id="1437009"/>
    <lineage>
        <taxon>Bacteria</taxon>
        <taxon>Pseudomonadati</taxon>
        <taxon>Pseudomonadota</taxon>
        <taxon>Alphaproteobacteria</taxon>
        <taxon>Hyphomicrobiales</taxon>
        <taxon>Methylopilaceae</taxon>
        <taxon>Chenggangzhangella</taxon>
    </lineage>
</organism>
<keyword evidence="3" id="KW-1185">Reference proteome</keyword>
<name>A0A9E6UP12_9HYPH</name>
<gene>
    <name evidence="2" type="ORF">K6K41_10435</name>
</gene>
<protein>
    <submittedName>
        <fullName evidence="2">Uncharacterized protein</fullName>
    </submittedName>
</protein>
<proteinExistence type="predicted"/>
<sequence>MTDPQITETTNEARQGETSGHMRWVLLVSIVLAIVAVAAIWLWIV</sequence>
<evidence type="ECO:0000313" key="3">
    <source>
        <dbReference type="Proteomes" id="UP000825701"/>
    </source>
</evidence>
<keyword evidence="1" id="KW-1133">Transmembrane helix</keyword>
<evidence type="ECO:0000313" key="2">
    <source>
        <dbReference type="EMBL" id="QZO01741.1"/>
    </source>
</evidence>
<dbReference type="AlphaFoldDB" id="A0A9E6UP12"/>
<dbReference type="Proteomes" id="UP000825701">
    <property type="component" value="Chromosome"/>
</dbReference>
<dbReference type="KEGG" id="cmet:K6K41_10435"/>
<keyword evidence="1" id="KW-0812">Transmembrane</keyword>
<accession>A0A9E6UP12</accession>
<dbReference type="EMBL" id="CP081869">
    <property type="protein sequence ID" value="QZO01741.1"/>
    <property type="molecule type" value="Genomic_DNA"/>
</dbReference>
<reference evidence="2" key="1">
    <citation type="submission" date="2021-08" db="EMBL/GenBank/DDBJ databases">
        <authorList>
            <person name="Zhang H."/>
            <person name="Xu M."/>
            <person name="Yu Z."/>
            <person name="Yang L."/>
            <person name="Cai Y."/>
        </authorList>
    </citation>
    <scope>NUCLEOTIDE SEQUENCE</scope>
    <source>
        <strain evidence="2">CHL1</strain>
    </source>
</reference>
<feature type="transmembrane region" description="Helical" evidence="1">
    <location>
        <begin position="24"/>
        <end position="44"/>
    </location>
</feature>
<evidence type="ECO:0000256" key="1">
    <source>
        <dbReference type="SAM" id="Phobius"/>
    </source>
</evidence>
<keyword evidence="1" id="KW-0472">Membrane</keyword>